<dbReference type="Pfam" id="PF07624">
    <property type="entry name" value="PSD2"/>
    <property type="match status" value="1"/>
</dbReference>
<evidence type="ECO:0008006" key="10">
    <source>
        <dbReference type="Google" id="ProtNLM"/>
    </source>
</evidence>
<name>A0A5B9QQS5_9BACT</name>
<dbReference type="AlphaFoldDB" id="A0A5B9QQS5"/>
<feature type="domain" description="DUF1592" evidence="4">
    <location>
        <begin position="485"/>
        <end position="611"/>
    </location>
</feature>
<evidence type="ECO:0000259" key="2">
    <source>
        <dbReference type="Pfam" id="PF07626"/>
    </source>
</evidence>
<dbReference type="Proteomes" id="UP000325286">
    <property type="component" value="Chromosome"/>
</dbReference>
<dbReference type="InterPro" id="IPR011478">
    <property type="entry name" value="DUF1585"/>
</dbReference>
<evidence type="ECO:0000259" key="7">
    <source>
        <dbReference type="Pfam" id="PF16841"/>
    </source>
</evidence>
<dbReference type="KEGG" id="rul:UC8_20040"/>
<feature type="domain" description="Cytochrome C Planctomycete-type" evidence="5">
    <location>
        <begin position="96"/>
        <end position="143"/>
    </location>
</feature>
<dbReference type="InterPro" id="IPR013042">
    <property type="entry name" value="DUF1592"/>
</dbReference>
<dbReference type="InterPro" id="IPR031768">
    <property type="entry name" value="CBM60_xylan-bd"/>
</dbReference>
<dbReference type="Pfam" id="PF07637">
    <property type="entry name" value="PSD5"/>
    <property type="match status" value="1"/>
</dbReference>
<feature type="domain" description="DUF1595" evidence="6">
    <location>
        <begin position="411"/>
        <end position="470"/>
    </location>
</feature>
<organism evidence="8 9">
    <name type="scientific">Roseimaritima ulvae</name>
    <dbReference type="NCBI Taxonomy" id="980254"/>
    <lineage>
        <taxon>Bacteria</taxon>
        <taxon>Pseudomonadati</taxon>
        <taxon>Planctomycetota</taxon>
        <taxon>Planctomycetia</taxon>
        <taxon>Pirellulales</taxon>
        <taxon>Pirellulaceae</taxon>
        <taxon>Roseimaritima</taxon>
    </lineage>
</organism>
<dbReference type="Pfam" id="PF07627">
    <property type="entry name" value="PSCyt3"/>
    <property type="match status" value="1"/>
</dbReference>
<sequence length="819" mass="91823">MIDYRPAMAMVYNEGNAVLPAVEPSPCRVAILRYAWKQAKPHWRSEPSWSAVRRVLCTVGMLIVLSIVFSATAPADDADRQATFNNQLLPLLRTYCYDCHGQSDGEGDVSLAQFRSADDFRTHRDLWLRTLRQVQAAAMPPADADPMDSATRAKMVQLIDSLTNSVDCVQHPNPGRVTLRRLNRAEYRNTVQDLLGVDYQPAANFPGDDVGYGFDNIGDVLSLPPLLMEKYLTAAEAIAGQAIVTPPPPRLYRFDKRAVNATGADRYRSRDGRLTMTSHGTVSVRPEITFVGSYKLILTAGGSQGGDEPVRVQVKLGDKEVGVIDVPSEEGQDYELSLRLPPGKRELSFTFINDFYDPKNGIDRNLDLYHIHIEGIERRRSTVTSEEIPASHKAILFVEPGPKRTADEASAQVLTRLASRAFRRPATAAETRRLQSLAAEVRRDGGTFEESIQVALQAILVSPHFLFKVEKPQPYAEGQPAPKVSQYELATRISYFLWSSMPDDELLLMAHRGQLSDADRLRKKIASMLRDRRSNALVENFASQWLQLRNLEAAEPDDRQFPAFNDQIRRLMQRETLTFFAAVMRQNRPLTTLLDGEFTFLNEELAAYYQIPGVRGEQFREVSLQDSPRAGLLTHGSVLVVTSNPTRTSPVKRGKWILDNLLNMPPPPAPPNVPELSKAELSGSLRERMEQHRANPACAACHRMMDPLGFALENFDAAGRWRARDGGTPINARGELPDGTVFDGVEQLRGVLSERQREAFVRCMIEKMLTYAVGRGVEYYDRCAVDEIYALLRANDYRFAFLVAGIIESDPFQKQGERE</sequence>
<dbReference type="InterPro" id="IPR013039">
    <property type="entry name" value="DUF1588"/>
</dbReference>
<dbReference type="Pfam" id="PF07631">
    <property type="entry name" value="PSD4"/>
    <property type="match status" value="1"/>
</dbReference>
<dbReference type="InterPro" id="IPR013043">
    <property type="entry name" value="DUF1595"/>
</dbReference>
<evidence type="ECO:0000259" key="5">
    <source>
        <dbReference type="Pfam" id="PF07635"/>
    </source>
</evidence>
<protein>
    <recommendedName>
        <fullName evidence="10">Planctomycete cytochrome C</fullName>
    </recommendedName>
</protein>
<dbReference type="InterPro" id="IPR011429">
    <property type="entry name" value="Cyt_c_Planctomycete-type"/>
</dbReference>
<evidence type="ECO:0000259" key="6">
    <source>
        <dbReference type="Pfam" id="PF07637"/>
    </source>
</evidence>
<dbReference type="Pfam" id="PF07626">
    <property type="entry name" value="PSD3"/>
    <property type="match status" value="1"/>
</dbReference>
<evidence type="ECO:0000259" key="1">
    <source>
        <dbReference type="Pfam" id="PF07624"/>
    </source>
</evidence>
<feature type="domain" description="DUF1588" evidence="3">
    <location>
        <begin position="629"/>
        <end position="724"/>
    </location>
</feature>
<keyword evidence="9" id="KW-1185">Reference proteome</keyword>
<reference evidence="8 9" key="1">
    <citation type="submission" date="2019-08" db="EMBL/GenBank/DDBJ databases">
        <title>Deep-cultivation of Planctomycetes and their phenomic and genomic characterization uncovers novel biology.</title>
        <authorList>
            <person name="Wiegand S."/>
            <person name="Jogler M."/>
            <person name="Boedeker C."/>
            <person name="Pinto D."/>
            <person name="Vollmers J."/>
            <person name="Rivas-Marin E."/>
            <person name="Kohn T."/>
            <person name="Peeters S.H."/>
            <person name="Heuer A."/>
            <person name="Rast P."/>
            <person name="Oberbeckmann S."/>
            <person name="Bunk B."/>
            <person name="Jeske O."/>
            <person name="Meyerdierks A."/>
            <person name="Storesund J.E."/>
            <person name="Kallscheuer N."/>
            <person name="Luecker S."/>
            <person name="Lage O.M."/>
            <person name="Pohl T."/>
            <person name="Merkel B.J."/>
            <person name="Hornburger P."/>
            <person name="Mueller R.-W."/>
            <person name="Bruemmer F."/>
            <person name="Labrenz M."/>
            <person name="Spormann A.M."/>
            <person name="Op den Camp H."/>
            <person name="Overmann J."/>
            <person name="Amann R."/>
            <person name="Jetten M.S.M."/>
            <person name="Mascher T."/>
            <person name="Medema M.H."/>
            <person name="Devos D.P."/>
            <person name="Kaster A.-K."/>
            <person name="Ovreas L."/>
            <person name="Rohde M."/>
            <person name="Galperin M.Y."/>
            <person name="Jogler C."/>
        </authorList>
    </citation>
    <scope>NUCLEOTIDE SEQUENCE [LARGE SCALE GENOMIC DNA]</scope>
    <source>
        <strain evidence="8 9">UC8</strain>
    </source>
</reference>
<gene>
    <name evidence="8" type="ORF">UC8_20040</name>
</gene>
<evidence type="ECO:0000313" key="8">
    <source>
        <dbReference type="EMBL" id="QEG40000.1"/>
    </source>
</evidence>
<evidence type="ECO:0000313" key="9">
    <source>
        <dbReference type="Proteomes" id="UP000325286"/>
    </source>
</evidence>
<evidence type="ECO:0000259" key="3">
    <source>
        <dbReference type="Pfam" id="PF07627"/>
    </source>
</evidence>
<dbReference type="InterPro" id="IPR013036">
    <property type="entry name" value="DUF1587"/>
</dbReference>
<dbReference type="Pfam" id="PF07635">
    <property type="entry name" value="PSCyt1"/>
    <property type="match status" value="1"/>
</dbReference>
<dbReference type="RefSeq" id="WP_238388876.1">
    <property type="nucleotide sequence ID" value="NZ_CP042914.1"/>
</dbReference>
<feature type="domain" description="Carbohydrate binding module xylan-binding" evidence="7">
    <location>
        <begin position="298"/>
        <end position="379"/>
    </location>
</feature>
<feature type="domain" description="DUF1587" evidence="2">
    <location>
        <begin position="180"/>
        <end position="243"/>
    </location>
</feature>
<evidence type="ECO:0000259" key="4">
    <source>
        <dbReference type="Pfam" id="PF07631"/>
    </source>
</evidence>
<dbReference type="Pfam" id="PF16841">
    <property type="entry name" value="CBM60"/>
    <property type="match status" value="1"/>
</dbReference>
<accession>A0A5B9QQS5</accession>
<proteinExistence type="predicted"/>
<dbReference type="EMBL" id="CP042914">
    <property type="protein sequence ID" value="QEG40000.1"/>
    <property type="molecule type" value="Genomic_DNA"/>
</dbReference>
<feature type="domain" description="DUF1585" evidence="1">
    <location>
        <begin position="738"/>
        <end position="812"/>
    </location>
</feature>